<evidence type="ECO:0000313" key="9">
    <source>
        <dbReference type="EMBL" id="RAV31192.1"/>
    </source>
</evidence>
<evidence type="ECO:0000256" key="5">
    <source>
        <dbReference type="ARBA" id="ARBA00023239"/>
    </source>
</evidence>
<evidence type="ECO:0000256" key="8">
    <source>
        <dbReference type="RuleBase" id="RU003707"/>
    </source>
</evidence>
<comment type="similarity">
    <text evidence="2 8">Belongs to the enoyl-CoA hydratase/isomerase family.</text>
</comment>
<comment type="catalytic activity">
    <reaction evidence="6">
        <text>a (3S)-3-hydroxyacyl-CoA = a (2E)-enoyl-CoA + H2O</text>
        <dbReference type="Rhea" id="RHEA:16105"/>
        <dbReference type="ChEBI" id="CHEBI:15377"/>
        <dbReference type="ChEBI" id="CHEBI:57318"/>
        <dbReference type="ChEBI" id="CHEBI:58856"/>
        <dbReference type="EC" id="4.2.1.17"/>
    </reaction>
</comment>
<dbReference type="SUPFAM" id="SSF52096">
    <property type="entry name" value="ClpP/crotonase"/>
    <property type="match status" value="1"/>
</dbReference>
<dbReference type="Gene3D" id="3.90.226.10">
    <property type="entry name" value="2-enoyl-CoA Hydratase, Chain A, domain 1"/>
    <property type="match status" value="1"/>
</dbReference>
<dbReference type="GO" id="GO:0006635">
    <property type="term" value="P:fatty acid beta-oxidation"/>
    <property type="evidence" value="ECO:0007669"/>
    <property type="project" value="TreeGrafter"/>
</dbReference>
<dbReference type="InterPro" id="IPR018376">
    <property type="entry name" value="Enoyl-CoA_hyd/isom_CS"/>
</dbReference>
<sequence>MTRSSRPILPRTVSLSRDGDVAVVTLRRPEKRNALRQVECDGIALAVQLAVEGEAGAAGGSPGLGEDAVQPSGTKPGAHPARAILIRGEGDVFCAGADLGGVYESGFLDAAGRMTEAILAAPVPVIAEVHGAAVGAGCQLIMACDLRVFAPAAACWIPAAANGLVLDTWMLNRTRELLGGALARDLMIGGGRITAQRAEALGFASRICDDAAQARRFAHDIAAQAPLSMRYAKAVLNDTNLHPSLSHAPAQDAHRELYDRVWQSKDVREAKAARSEGRRPQFSGR</sequence>
<organism evidence="9 10">
    <name type="scientific">Corynebacterium heidelbergense</name>
    <dbReference type="NCBI Taxonomy" id="2055947"/>
    <lineage>
        <taxon>Bacteria</taxon>
        <taxon>Bacillati</taxon>
        <taxon>Actinomycetota</taxon>
        <taxon>Actinomycetes</taxon>
        <taxon>Mycobacteriales</taxon>
        <taxon>Corynebacteriaceae</taxon>
        <taxon>Corynebacterium</taxon>
    </lineage>
</organism>
<accession>A0A364V3I9</accession>
<dbReference type="AlphaFoldDB" id="A0A364V3I9"/>
<dbReference type="GO" id="GO:0004300">
    <property type="term" value="F:enoyl-CoA hydratase activity"/>
    <property type="evidence" value="ECO:0007669"/>
    <property type="project" value="UniProtKB-EC"/>
</dbReference>
<gene>
    <name evidence="9" type="ORF">DLJ54_09685</name>
</gene>
<evidence type="ECO:0000256" key="7">
    <source>
        <dbReference type="ARBA" id="ARBA00023717"/>
    </source>
</evidence>
<name>A0A364V3I9_9CORY</name>
<dbReference type="InterPro" id="IPR029045">
    <property type="entry name" value="ClpP/crotonase-like_dom_sf"/>
</dbReference>
<keyword evidence="10" id="KW-1185">Reference proteome</keyword>
<dbReference type="Pfam" id="PF00378">
    <property type="entry name" value="ECH_1"/>
    <property type="match status" value="1"/>
</dbReference>
<evidence type="ECO:0000256" key="3">
    <source>
        <dbReference type="ARBA" id="ARBA00022832"/>
    </source>
</evidence>
<evidence type="ECO:0000256" key="1">
    <source>
        <dbReference type="ARBA" id="ARBA00002994"/>
    </source>
</evidence>
<keyword evidence="4" id="KW-0443">Lipid metabolism</keyword>
<comment type="catalytic activity">
    <reaction evidence="7">
        <text>a 4-saturated-(3S)-3-hydroxyacyl-CoA = a (3E)-enoyl-CoA + H2O</text>
        <dbReference type="Rhea" id="RHEA:20724"/>
        <dbReference type="ChEBI" id="CHEBI:15377"/>
        <dbReference type="ChEBI" id="CHEBI:58521"/>
        <dbReference type="ChEBI" id="CHEBI:137480"/>
        <dbReference type="EC" id="4.2.1.17"/>
    </reaction>
</comment>
<dbReference type="EMBL" id="QHCV01000153">
    <property type="protein sequence ID" value="RAV31192.1"/>
    <property type="molecule type" value="Genomic_DNA"/>
</dbReference>
<evidence type="ECO:0000256" key="4">
    <source>
        <dbReference type="ARBA" id="ARBA00023098"/>
    </source>
</evidence>
<dbReference type="CDD" id="cd06558">
    <property type="entry name" value="crotonase-like"/>
    <property type="match status" value="1"/>
</dbReference>
<comment type="function">
    <text evidence="1">Could possibly oxidize fatty acids using specific components.</text>
</comment>
<dbReference type="Proteomes" id="UP000251577">
    <property type="component" value="Unassembled WGS sequence"/>
</dbReference>
<dbReference type="RefSeq" id="WP_113631487.1">
    <property type="nucleotide sequence ID" value="NZ_QHCV01000153.1"/>
</dbReference>
<evidence type="ECO:0000256" key="6">
    <source>
        <dbReference type="ARBA" id="ARBA00023709"/>
    </source>
</evidence>
<dbReference type="NCBIfam" id="NF005891">
    <property type="entry name" value="PRK07854.1"/>
    <property type="match status" value="1"/>
</dbReference>
<evidence type="ECO:0000256" key="2">
    <source>
        <dbReference type="ARBA" id="ARBA00005254"/>
    </source>
</evidence>
<protein>
    <submittedName>
        <fullName evidence="9">Enoyl-CoA hydratase</fullName>
    </submittedName>
</protein>
<dbReference type="InterPro" id="IPR001753">
    <property type="entry name" value="Enoyl-CoA_hydra/iso"/>
</dbReference>
<proteinExistence type="inferred from homology"/>
<keyword evidence="5" id="KW-0456">Lyase</keyword>
<keyword evidence="3" id="KW-0276">Fatty acid metabolism</keyword>
<evidence type="ECO:0000313" key="10">
    <source>
        <dbReference type="Proteomes" id="UP000251577"/>
    </source>
</evidence>
<dbReference type="PROSITE" id="PS00166">
    <property type="entry name" value="ENOYL_COA_HYDRATASE"/>
    <property type="match status" value="1"/>
</dbReference>
<dbReference type="PANTHER" id="PTHR11941">
    <property type="entry name" value="ENOYL-COA HYDRATASE-RELATED"/>
    <property type="match status" value="1"/>
</dbReference>
<comment type="caution">
    <text evidence="9">The sequence shown here is derived from an EMBL/GenBank/DDBJ whole genome shotgun (WGS) entry which is preliminary data.</text>
</comment>
<dbReference type="PANTHER" id="PTHR11941:SF169">
    <property type="entry name" value="(7AS)-7A-METHYL-1,5-DIOXO-2,3,5,6,7,7A-HEXAHYDRO-1H-INDENE-CARBOXYL-COA HYDROLASE"/>
    <property type="match status" value="1"/>
</dbReference>
<reference evidence="9 10" key="1">
    <citation type="journal article" date="2018" name="Syst. Appl. Microbiol.">
        <title>Corynebacterium heidelbergense sp. nov., isolated from the preen glands of Egyptian geese (Alopochen aegyptiacus).</title>
        <authorList>
            <person name="Braun M.S."/>
            <person name="Wang E."/>
            <person name="Zimmermann S."/>
            <person name="Wink M."/>
        </authorList>
    </citation>
    <scope>NUCLEOTIDE SEQUENCE [LARGE SCALE GENOMIC DNA]</scope>
    <source>
        <strain evidence="9 10">647</strain>
    </source>
</reference>